<dbReference type="GO" id="GO:0030313">
    <property type="term" value="C:cell envelope"/>
    <property type="evidence" value="ECO:0007669"/>
    <property type="project" value="UniProtKB-SubCell"/>
</dbReference>
<dbReference type="AlphaFoldDB" id="A0A382VJA1"/>
<dbReference type="GO" id="GO:1904680">
    <property type="term" value="F:peptide transmembrane transporter activity"/>
    <property type="evidence" value="ECO:0007669"/>
    <property type="project" value="TreeGrafter"/>
</dbReference>
<keyword evidence="4" id="KW-0732">Signal</keyword>
<dbReference type="EMBL" id="UINC01152386">
    <property type="protein sequence ID" value="SVD46544.1"/>
    <property type="molecule type" value="Genomic_DNA"/>
</dbReference>
<evidence type="ECO:0000256" key="1">
    <source>
        <dbReference type="ARBA" id="ARBA00004196"/>
    </source>
</evidence>
<organism evidence="6">
    <name type="scientific">marine metagenome</name>
    <dbReference type="NCBI Taxonomy" id="408172"/>
    <lineage>
        <taxon>unclassified sequences</taxon>
        <taxon>metagenomes</taxon>
        <taxon>ecological metagenomes</taxon>
    </lineage>
</organism>
<dbReference type="FunFam" id="3.90.76.10:FF:000001">
    <property type="entry name" value="Oligopeptide ABC transporter substrate-binding protein"/>
    <property type="match status" value="1"/>
</dbReference>
<gene>
    <name evidence="6" type="ORF">METZ01_LOCUS399398</name>
</gene>
<protein>
    <recommendedName>
        <fullName evidence="5">Solute-binding protein family 5 domain-containing protein</fullName>
    </recommendedName>
</protein>
<dbReference type="InterPro" id="IPR000914">
    <property type="entry name" value="SBP_5_dom"/>
</dbReference>
<feature type="domain" description="Solute-binding protein family 5" evidence="5">
    <location>
        <begin position="104"/>
        <end position="201"/>
    </location>
</feature>
<evidence type="ECO:0000313" key="6">
    <source>
        <dbReference type="EMBL" id="SVD46544.1"/>
    </source>
</evidence>
<keyword evidence="3" id="KW-0813">Transport</keyword>
<dbReference type="PANTHER" id="PTHR30290">
    <property type="entry name" value="PERIPLASMIC BINDING COMPONENT OF ABC TRANSPORTER"/>
    <property type="match status" value="1"/>
</dbReference>
<proteinExistence type="inferred from homology"/>
<dbReference type="Gene3D" id="3.90.76.10">
    <property type="entry name" value="Dipeptide-binding Protein, Domain 1"/>
    <property type="match status" value="1"/>
</dbReference>
<dbReference type="Pfam" id="PF00496">
    <property type="entry name" value="SBP_bac_5"/>
    <property type="match status" value="1"/>
</dbReference>
<dbReference type="PANTHER" id="PTHR30290:SF10">
    <property type="entry name" value="PERIPLASMIC OLIGOPEPTIDE-BINDING PROTEIN-RELATED"/>
    <property type="match status" value="1"/>
</dbReference>
<evidence type="ECO:0000256" key="4">
    <source>
        <dbReference type="ARBA" id="ARBA00022729"/>
    </source>
</evidence>
<comment type="similarity">
    <text evidence="2">Belongs to the bacterial solute-binding protein 5 family.</text>
</comment>
<evidence type="ECO:0000259" key="5">
    <source>
        <dbReference type="Pfam" id="PF00496"/>
    </source>
</evidence>
<dbReference type="InterPro" id="IPR039424">
    <property type="entry name" value="SBP_5"/>
</dbReference>
<sequence>MGFNVMRIDVSCFIALWLLVHCGESSQVQQTPMDLPGQSEDDRARVRDALAARLPDDAAPVENQVFRYLAGEPKSMDMNTRLYGAGGSEFLFERLCMFGLDGELLPGAAERWESSEDGKTWTFYIRPEARWSDGRPVTAHDFEYTFRRFLHPDAGNVYAFLYYDIKGAKAYNQRVIMDVDSVGVHALNDHTFVIETEQSCAFLPYI</sequence>
<evidence type="ECO:0000256" key="3">
    <source>
        <dbReference type="ARBA" id="ARBA00022448"/>
    </source>
</evidence>
<dbReference type="GO" id="GO:0015833">
    <property type="term" value="P:peptide transport"/>
    <property type="evidence" value="ECO:0007669"/>
    <property type="project" value="TreeGrafter"/>
</dbReference>
<name>A0A382VJA1_9ZZZZ</name>
<reference evidence="6" key="1">
    <citation type="submission" date="2018-05" db="EMBL/GenBank/DDBJ databases">
        <authorList>
            <person name="Lanie J.A."/>
            <person name="Ng W.-L."/>
            <person name="Kazmierczak K.M."/>
            <person name="Andrzejewski T.M."/>
            <person name="Davidsen T.M."/>
            <person name="Wayne K.J."/>
            <person name="Tettelin H."/>
            <person name="Glass J.I."/>
            <person name="Rusch D."/>
            <person name="Podicherti R."/>
            <person name="Tsui H.-C.T."/>
            <person name="Winkler M.E."/>
        </authorList>
    </citation>
    <scope>NUCLEOTIDE SEQUENCE</scope>
</reference>
<comment type="subcellular location">
    <subcellularLocation>
        <location evidence="1">Cell envelope</location>
    </subcellularLocation>
</comment>
<accession>A0A382VJA1</accession>
<feature type="non-terminal residue" evidence="6">
    <location>
        <position position="206"/>
    </location>
</feature>
<evidence type="ECO:0000256" key="2">
    <source>
        <dbReference type="ARBA" id="ARBA00005695"/>
    </source>
</evidence>
<dbReference type="SUPFAM" id="SSF53850">
    <property type="entry name" value="Periplasmic binding protein-like II"/>
    <property type="match status" value="1"/>
</dbReference>